<reference evidence="2" key="1">
    <citation type="journal article" date="2013" name="Nature">
        <title>Draft genome of the wheat A-genome progenitor Triticum urartu.</title>
        <authorList>
            <person name="Ling H.Q."/>
            <person name="Zhao S."/>
            <person name="Liu D."/>
            <person name="Wang J."/>
            <person name="Sun H."/>
            <person name="Zhang C."/>
            <person name="Fan H."/>
            <person name="Li D."/>
            <person name="Dong L."/>
            <person name="Tao Y."/>
            <person name="Gao C."/>
            <person name="Wu H."/>
            <person name="Li Y."/>
            <person name="Cui Y."/>
            <person name="Guo X."/>
            <person name="Zheng S."/>
            <person name="Wang B."/>
            <person name="Yu K."/>
            <person name="Liang Q."/>
            <person name="Yang W."/>
            <person name="Lou X."/>
            <person name="Chen J."/>
            <person name="Feng M."/>
            <person name="Jian J."/>
            <person name="Zhang X."/>
            <person name="Luo G."/>
            <person name="Jiang Y."/>
            <person name="Liu J."/>
            <person name="Wang Z."/>
            <person name="Sha Y."/>
            <person name="Zhang B."/>
            <person name="Wu H."/>
            <person name="Tang D."/>
            <person name="Shen Q."/>
            <person name="Xue P."/>
            <person name="Zou S."/>
            <person name="Wang X."/>
            <person name="Liu X."/>
            <person name="Wang F."/>
            <person name="Yang Y."/>
            <person name="An X."/>
            <person name="Dong Z."/>
            <person name="Zhang K."/>
            <person name="Zhang X."/>
            <person name="Luo M.C."/>
            <person name="Dvorak J."/>
            <person name="Tong Y."/>
            <person name="Wang J."/>
            <person name="Yang H."/>
            <person name="Li Z."/>
            <person name="Wang D."/>
            <person name="Zhang A."/>
            <person name="Wang J."/>
        </authorList>
    </citation>
    <scope>NUCLEOTIDE SEQUENCE</scope>
    <source>
        <strain evidence="2">cv. G1812</strain>
    </source>
</reference>
<keyword evidence="2" id="KW-1185">Reference proteome</keyword>
<dbReference type="AlphaFoldDB" id="A0A8R7R2W5"/>
<sequence>MVQRTPKVDGINIMMLGNPWRVARQGNPGRSIRDLIGVSGNRLLPEASPGVGAAVASHGLLGWECLVALETLEGGALWLASASNLLLFHHAFIPHHGGRARG</sequence>
<name>A0A8R7R2W5_TRIUA</name>
<dbReference type="Gramene" id="TuG1812G0700002424.01.T01">
    <property type="protein sequence ID" value="TuG1812G0700002424.01.T01.cds364535"/>
    <property type="gene ID" value="TuG1812G0700002424.01"/>
</dbReference>
<organism evidence="1 2">
    <name type="scientific">Triticum urartu</name>
    <name type="common">Red wild einkorn</name>
    <name type="synonym">Crithodium urartu</name>
    <dbReference type="NCBI Taxonomy" id="4572"/>
    <lineage>
        <taxon>Eukaryota</taxon>
        <taxon>Viridiplantae</taxon>
        <taxon>Streptophyta</taxon>
        <taxon>Embryophyta</taxon>
        <taxon>Tracheophyta</taxon>
        <taxon>Spermatophyta</taxon>
        <taxon>Magnoliopsida</taxon>
        <taxon>Liliopsida</taxon>
        <taxon>Poales</taxon>
        <taxon>Poaceae</taxon>
        <taxon>BOP clade</taxon>
        <taxon>Pooideae</taxon>
        <taxon>Triticodae</taxon>
        <taxon>Triticeae</taxon>
        <taxon>Triticinae</taxon>
        <taxon>Triticum</taxon>
    </lineage>
</organism>
<dbReference type="EnsemblPlants" id="TuG1812G0700002424.01.T01">
    <property type="protein sequence ID" value="TuG1812G0700002424.01.T01.cds364535"/>
    <property type="gene ID" value="TuG1812G0700002424.01"/>
</dbReference>
<evidence type="ECO:0000313" key="2">
    <source>
        <dbReference type="Proteomes" id="UP000015106"/>
    </source>
</evidence>
<reference evidence="1" key="2">
    <citation type="submission" date="2018-03" db="EMBL/GenBank/DDBJ databases">
        <title>The Triticum urartu genome reveals the dynamic nature of wheat genome evolution.</title>
        <authorList>
            <person name="Ling H."/>
            <person name="Ma B."/>
            <person name="Shi X."/>
            <person name="Liu H."/>
            <person name="Dong L."/>
            <person name="Sun H."/>
            <person name="Cao Y."/>
            <person name="Gao Q."/>
            <person name="Zheng S."/>
            <person name="Li Y."/>
            <person name="Yu Y."/>
            <person name="Du H."/>
            <person name="Qi M."/>
            <person name="Li Y."/>
            <person name="Yu H."/>
            <person name="Cui Y."/>
            <person name="Wang N."/>
            <person name="Chen C."/>
            <person name="Wu H."/>
            <person name="Zhao Y."/>
            <person name="Zhang J."/>
            <person name="Li Y."/>
            <person name="Zhou W."/>
            <person name="Zhang B."/>
            <person name="Hu W."/>
            <person name="Eijk M."/>
            <person name="Tang J."/>
            <person name="Witsenboer H."/>
            <person name="Zhao S."/>
            <person name="Li Z."/>
            <person name="Zhang A."/>
            <person name="Wang D."/>
            <person name="Liang C."/>
        </authorList>
    </citation>
    <scope>NUCLEOTIDE SEQUENCE [LARGE SCALE GENOMIC DNA]</scope>
    <source>
        <strain evidence="1">cv. G1812</strain>
    </source>
</reference>
<evidence type="ECO:0000313" key="1">
    <source>
        <dbReference type="EnsemblPlants" id="TuG1812G0700002424.01.T01.cds364535"/>
    </source>
</evidence>
<proteinExistence type="predicted"/>
<reference evidence="1" key="3">
    <citation type="submission" date="2022-06" db="UniProtKB">
        <authorList>
            <consortium name="EnsemblPlants"/>
        </authorList>
    </citation>
    <scope>IDENTIFICATION</scope>
</reference>
<accession>A0A8R7R2W5</accession>
<protein>
    <submittedName>
        <fullName evidence="1">Uncharacterized protein</fullName>
    </submittedName>
</protein>
<dbReference type="Proteomes" id="UP000015106">
    <property type="component" value="Chromosome 7"/>
</dbReference>